<protein>
    <recommendedName>
        <fullName evidence="1">Schlafen AlbA-2 domain-containing protein</fullName>
    </recommendedName>
</protein>
<proteinExistence type="predicted"/>
<accession>A0ABQ1M8P0</accession>
<gene>
    <name evidence="2" type="ORF">GCM10011506_22090</name>
</gene>
<dbReference type="InterPro" id="IPR038461">
    <property type="entry name" value="Schlafen_AlbA_2_dom_sf"/>
</dbReference>
<dbReference type="Gene3D" id="3.30.950.30">
    <property type="entry name" value="Schlafen, AAA domain"/>
    <property type="match status" value="1"/>
</dbReference>
<organism evidence="2 3">
    <name type="scientific">Marivirga lumbricoides</name>
    <dbReference type="NCBI Taxonomy" id="1046115"/>
    <lineage>
        <taxon>Bacteria</taxon>
        <taxon>Pseudomonadati</taxon>
        <taxon>Bacteroidota</taxon>
        <taxon>Cytophagia</taxon>
        <taxon>Cytophagales</taxon>
        <taxon>Marivirgaceae</taxon>
        <taxon>Marivirga</taxon>
    </lineage>
</organism>
<dbReference type="PANTHER" id="PTHR30595:SF6">
    <property type="entry name" value="SCHLAFEN ALBA-2 DOMAIN-CONTAINING PROTEIN"/>
    <property type="match status" value="1"/>
</dbReference>
<sequence>MDVTEELKQLIGQKKNERLEYKAVLPPSRGIAQLISAFANGNGGFIVLGVAEAGGKPTIVGLSEDFHANSITHKAIDLLSPKPDVHYQYVTIDSKRLYVIKVEKSIVVISTEGNVFLRKGDRTVLEQSEKKEYRADGYNRIKLFAQQLDAYREKGTVSKTKFLDHYLSILNIVDDQGKTLYPESPVTSPTHQEGKVLIRILFSSCADNFETYLSELLYEIYLANPNSLKSDQPVTIKEVLDCADIQEFVIYWAKKKLSKLQKGSVMGFISANKQISDLNALNQEQQTEVEKILQIRHLYTHQNGRVDEKFLKYYPGEFNINDEHQMTVAMMLDKLEYLSIIIHEIDRAAVQKHGLSTMN</sequence>
<comment type="caution">
    <text evidence="2">The sequence shown here is derived from an EMBL/GenBank/DDBJ whole genome shotgun (WGS) entry which is preliminary data.</text>
</comment>
<feature type="domain" description="Schlafen AlbA-2" evidence="1">
    <location>
        <begin position="16"/>
        <end position="123"/>
    </location>
</feature>
<dbReference type="PANTHER" id="PTHR30595">
    <property type="entry name" value="GLPR-RELATED TRANSCRIPTIONAL REPRESSOR"/>
    <property type="match status" value="1"/>
</dbReference>
<dbReference type="Proteomes" id="UP000636010">
    <property type="component" value="Unassembled WGS sequence"/>
</dbReference>
<name>A0ABQ1M8P0_9BACT</name>
<keyword evidence="3" id="KW-1185">Reference proteome</keyword>
<reference evidence="3" key="1">
    <citation type="journal article" date="2019" name="Int. J. Syst. Evol. Microbiol.">
        <title>The Global Catalogue of Microorganisms (GCM) 10K type strain sequencing project: providing services to taxonomists for standard genome sequencing and annotation.</title>
        <authorList>
            <consortium name="The Broad Institute Genomics Platform"/>
            <consortium name="The Broad Institute Genome Sequencing Center for Infectious Disease"/>
            <person name="Wu L."/>
            <person name="Ma J."/>
        </authorList>
    </citation>
    <scope>NUCLEOTIDE SEQUENCE [LARGE SCALE GENOMIC DNA]</scope>
    <source>
        <strain evidence="3">CGMCC 1.10832</strain>
    </source>
</reference>
<evidence type="ECO:0000313" key="2">
    <source>
        <dbReference type="EMBL" id="GGC36284.1"/>
    </source>
</evidence>
<dbReference type="RefSeq" id="WP_188463309.1">
    <property type="nucleotide sequence ID" value="NZ_BAABHU010000006.1"/>
</dbReference>
<evidence type="ECO:0000259" key="1">
    <source>
        <dbReference type="Pfam" id="PF04326"/>
    </source>
</evidence>
<dbReference type="EMBL" id="BMEC01000006">
    <property type="protein sequence ID" value="GGC36284.1"/>
    <property type="molecule type" value="Genomic_DNA"/>
</dbReference>
<dbReference type="Pfam" id="PF04326">
    <property type="entry name" value="SLFN_AlbA_2"/>
    <property type="match status" value="1"/>
</dbReference>
<evidence type="ECO:0000313" key="3">
    <source>
        <dbReference type="Proteomes" id="UP000636010"/>
    </source>
</evidence>
<dbReference type="InterPro" id="IPR007421">
    <property type="entry name" value="Schlafen_AlbA_2_dom"/>
</dbReference>